<evidence type="ECO:0000256" key="3">
    <source>
        <dbReference type="ARBA" id="ARBA00022884"/>
    </source>
</evidence>
<dbReference type="PANTHER" id="PTHR12899:SF3">
    <property type="entry name" value="LARGE RIBOSOMAL SUBUNIT PROTEIN UL18M"/>
    <property type="match status" value="1"/>
</dbReference>
<name>A0A3G2QYJ7_9STRA</name>
<dbReference type="NCBIfam" id="TIGR00060">
    <property type="entry name" value="L18_bact"/>
    <property type="match status" value="1"/>
</dbReference>
<keyword evidence="7" id="KW-0934">Plastid</keyword>
<evidence type="ECO:0000256" key="6">
    <source>
        <dbReference type="ARBA" id="ARBA00035303"/>
    </source>
</evidence>
<dbReference type="InterPro" id="IPR005484">
    <property type="entry name" value="Ribosomal_uL18_bac/plant/anim"/>
</dbReference>
<dbReference type="CDD" id="cd00432">
    <property type="entry name" value="Ribosomal_L18_L5e"/>
    <property type="match status" value="1"/>
</dbReference>
<dbReference type="FunFam" id="3.30.420.100:FF:000001">
    <property type="entry name" value="50S ribosomal protein L18"/>
    <property type="match status" value="1"/>
</dbReference>
<accession>A0A3G2QYJ7</accession>
<dbReference type="GO" id="GO:0005737">
    <property type="term" value="C:cytoplasm"/>
    <property type="evidence" value="ECO:0007669"/>
    <property type="project" value="UniProtKB-ARBA"/>
</dbReference>
<evidence type="ECO:0000256" key="1">
    <source>
        <dbReference type="ARBA" id="ARBA00007116"/>
    </source>
</evidence>
<dbReference type="EMBL" id="MH795128">
    <property type="protein sequence ID" value="AYO28133.1"/>
    <property type="molecule type" value="Genomic_DNA"/>
</dbReference>
<dbReference type="GO" id="GO:0005840">
    <property type="term" value="C:ribosome"/>
    <property type="evidence" value="ECO:0007669"/>
    <property type="project" value="UniProtKB-KW"/>
</dbReference>
<sequence length="120" mass="13733">MKKKIKKLYLQKKKRYLKKIVGTLEKPRLSVFRSHKHIYAQLIDDKNGHTLACSSTLDKNIALKVKSTSTKEASFFVGETIAQKAKEKEICLVIFDRGNRPYHGRIQSVAEGARKEGLIF</sequence>
<dbReference type="GO" id="GO:0003735">
    <property type="term" value="F:structural constituent of ribosome"/>
    <property type="evidence" value="ECO:0007669"/>
    <property type="project" value="InterPro"/>
</dbReference>
<keyword evidence="2" id="KW-0699">rRNA-binding</keyword>
<comment type="similarity">
    <text evidence="1">Belongs to the universal ribosomal protein uL18 family.</text>
</comment>
<dbReference type="PANTHER" id="PTHR12899">
    <property type="entry name" value="39S RIBOSOMAL PROTEIN L18, MITOCHONDRIAL"/>
    <property type="match status" value="1"/>
</dbReference>
<keyword evidence="5" id="KW-0687">Ribonucleoprotein</keyword>
<dbReference type="InterPro" id="IPR057268">
    <property type="entry name" value="Ribosomal_L18"/>
</dbReference>
<dbReference type="HAMAP" id="MF_01337_B">
    <property type="entry name" value="Ribosomal_uL18_B"/>
    <property type="match status" value="1"/>
</dbReference>
<dbReference type="SUPFAM" id="SSF53137">
    <property type="entry name" value="Translational machinery components"/>
    <property type="match status" value="1"/>
</dbReference>
<evidence type="ECO:0000313" key="7">
    <source>
        <dbReference type="EMBL" id="AYO28133.1"/>
    </source>
</evidence>
<evidence type="ECO:0000256" key="4">
    <source>
        <dbReference type="ARBA" id="ARBA00022980"/>
    </source>
</evidence>
<geneLocation type="plastid" evidence="7"/>
<evidence type="ECO:0000256" key="2">
    <source>
        <dbReference type="ARBA" id="ARBA00022730"/>
    </source>
</evidence>
<reference evidence="7" key="1">
    <citation type="submission" date="2018-08" db="EMBL/GenBank/DDBJ databases">
        <title>Comparative Plastid Genomics of Synurophyceae: Evolutionary Evidence of Lateral Gene Transfer and Inverted Repeat Dynamics.</title>
        <authorList>
            <person name="Kim J.I."/>
            <person name="Shin H."/>
            <person name="Skaloud P."/>
            <person name="Jung J."/>
            <person name="Yoon H.S."/>
            <person name="Archibald J.M."/>
            <person name="Shin W."/>
        </authorList>
    </citation>
    <scope>NUCLEOTIDE SEQUENCE</scope>
    <source>
        <strain evidence="7">S114.C7</strain>
    </source>
</reference>
<keyword evidence="3" id="KW-0694">RNA-binding</keyword>
<dbReference type="GO" id="GO:0008097">
    <property type="term" value="F:5S rRNA binding"/>
    <property type="evidence" value="ECO:0007669"/>
    <property type="project" value="TreeGrafter"/>
</dbReference>
<dbReference type="GO" id="GO:1990904">
    <property type="term" value="C:ribonucleoprotein complex"/>
    <property type="evidence" value="ECO:0007669"/>
    <property type="project" value="UniProtKB-KW"/>
</dbReference>
<dbReference type="InterPro" id="IPR004389">
    <property type="entry name" value="Ribosomal_uL18_bac-type"/>
</dbReference>
<keyword evidence="4 7" id="KW-0689">Ribosomal protein</keyword>
<dbReference type="Pfam" id="PF00861">
    <property type="entry name" value="Ribosomal_L18p"/>
    <property type="match status" value="1"/>
</dbReference>
<proteinExistence type="inferred from homology"/>
<evidence type="ECO:0000256" key="5">
    <source>
        <dbReference type="ARBA" id="ARBA00023274"/>
    </source>
</evidence>
<dbReference type="Gene3D" id="3.30.420.100">
    <property type="match status" value="1"/>
</dbReference>
<organism evidence="7">
    <name type="scientific">Synura petersenii</name>
    <dbReference type="NCBI Taxonomy" id="52555"/>
    <lineage>
        <taxon>Eukaryota</taxon>
        <taxon>Sar</taxon>
        <taxon>Stramenopiles</taxon>
        <taxon>Ochrophyta</taxon>
        <taxon>Synurophyceae</taxon>
        <taxon>Synurales</taxon>
        <taxon>Mallomonadaceae</taxon>
        <taxon>Synura</taxon>
    </lineage>
</organism>
<dbReference type="AlphaFoldDB" id="A0A3G2QYJ7"/>
<dbReference type="GO" id="GO:0006412">
    <property type="term" value="P:translation"/>
    <property type="evidence" value="ECO:0007669"/>
    <property type="project" value="InterPro"/>
</dbReference>
<gene>
    <name evidence="7" type="primary">rpl18</name>
</gene>
<protein>
    <recommendedName>
        <fullName evidence="6">Large ribosomal subunit protein uL18c</fullName>
    </recommendedName>
</protein>